<gene>
    <name evidence="10" type="ORF">A7P85_05160</name>
</gene>
<dbReference type="InterPro" id="IPR051673">
    <property type="entry name" value="SSDNA_exonuclease_RecJ"/>
</dbReference>
<dbReference type="GO" id="GO:0006281">
    <property type="term" value="P:DNA repair"/>
    <property type="evidence" value="ECO:0007669"/>
    <property type="project" value="InterPro"/>
</dbReference>
<evidence type="ECO:0000313" key="10">
    <source>
        <dbReference type="EMBL" id="OAM16836.1"/>
    </source>
</evidence>
<sequence>MNAVIRTRQANPEAEQALLAAGTPPLLARLFAARNVRSPAELHNHLASLLPYQSLKNIDAAAERLARAIREQERILIVADYDADGATACAVGILGLRRMGARVEFLVPDRFKHGYGLTPQLADLAAEQGTQLLLTVDNGISSTAGVARAQALGMDVIITDHHLPGDTLPECIIVNPNQPGCAFASKNLAGVGVIFYVLTALRALLRTQQWFNPQRLPEPNLAELLDLVALGTVADVVTLDYNNRILVSQGLKRMQIGKTRPGIQALFQVAQRDMRQAKPFDLGFAIGPRINAAGRLENMEIGIACLLAEDPATAAELAEQLNELNRARQEIEQNMLQEALTLADQIIVGNSLGITAFHPDWHQGVVGIVAGRLKDRFHRPTIVFAPTGNGELRGSGRSIPSLHLRDAIDLVAKRHPDLILKFGGHAMAAGLSICEQDFPHFQQAFESVLTELLDQDALTRTFLTDGSLSPEEISLHTAETLSKQVWGQGFHPPCFYNQFEVLWQRVVGNGHKKAGLNCGGHTVEAMFFRCAEELPAKIHTVYRPIANQWRNQYELQLHIDHWEAG</sequence>
<dbReference type="Gene3D" id="3.10.310.30">
    <property type="match status" value="1"/>
</dbReference>
<accession>A0A1A9RD55</accession>
<keyword evidence="6" id="KW-0175">Coiled coil</keyword>
<keyword evidence="5 10" id="KW-0269">Exonuclease</keyword>
<evidence type="ECO:0000313" key="11">
    <source>
        <dbReference type="Proteomes" id="UP000078003"/>
    </source>
</evidence>
<evidence type="ECO:0000256" key="4">
    <source>
        <dbReference type="ARBA" id="ARBA00022801"/>
    </source>
</evidence>
<evidence type="ECO:0000256" key="1">
    <source>
        <dbReference type="ARBA" id="ARBA00005915"/>
    </source>
</evidence>
<dbReference type="InterPro" id="IPR004610">
    <property type="entry name" value="RecJ"/>
</dbReference>
<dbReference type="Pfam" id="PF01368">
    <property type="entry name" value="DHH"/>
    <property type="match status" value="1"/>
</dbReference>
<dbReference type="SUPFAM" id="SSF64182">
    <property type="entry name" value="DHH phosphoesterases"/>
    <property type="match status" value="1"/>
</dbReference>
<dbReference type="GO" id="GO:0006310">
    <property type="term" value="P:DNA recombination"/>
    <property type="evidence" value="ECO:0007669"/>
    <property type="project" value="InterPro"/>
</dbReference>
<dbReference type="GO" id="GO:0003676">
    <property type="term" value="F:nucleic acid binding"/>
    <property type="evidence" value="ECO:0007669"/>
    <property type="project" value="InterPro"/>
</dbReference>
<feature type="domain" description="RecJ OB" evidence="9">
    <location>
        <begin position="464"/>
        <end position="561"/>
    </location>
</feature>
<organism evidence="10 11">
    <name type="scientific">Eikenella corrodens</name>
    <dbReference type="NCBI Taxonomy" id="539"/>
    <lineage>
        <taxon>Bacteria</taxon>
        <taxon>Pseudomonadati</taxon>
        <taxon>Pseudomonadota</taxon>
        <taxon>Betaproteobacteria</taxon>
        <taxon>Neisseriales</taxon>
        <taxon>Neisseriaceae</taxon>
        <taxon>Eikenella</taxon>
    </lineage>
</organism>
<keyword evidence="4" id="KW-0378">Hydrolase</keyword>
<dbReference type="Pfam" id="PF02272">
    <property type="entry name" value="DHHA1"/>
    <property type="match status" value="1"/>
</dbReference>
<dbReference type="InterPro" id="IPR041122">
    <property type="entry name" value="RecJ_OB"/>
</dbReference>
<keyword evidence="3" id="KW-0540">Nuclease</keyword>
<name>A0A1A9RD55_EIKCO</name>
<dbReference type="RefSeq" id="WP_064085094.1">
    <property type="nucleotide sequence ID" value="NZ_LXSF01000004.1"/>
</dbReference>
<evidence type="ECO:0000259" key="7">
    <source>
        <dbReference type="Pfam" id="PF01368"/>
    </source>
</evidence>
<dbReference type="PANTHER" id="PTHR30255">
    <property type="entry name" value="SINGLE-STRANDED-DNA-SPECIFIC EXONUCLEASE RECJ"/>
    <property type="match status" value="1"/>
</dbReference>
<comment type="similarity">
    <text evidence="1">Belongs to the RecJ family.</text>
</comment>
<evidence type="ECO:0000256" key="2">
    <source>
        <dbReference type="ARBA" id="ARBA00019841"/>
    </source>
</evidence>
<dbReference type="InterPro" id="IPR003156">
    <property type="entry name" value="DHHA1_dom"/>
</dbReference>
<dbReference type="NCBIfam" id="TIGR00644">
    <property type="entry name" value="recJ"/>
    <property type="match status" value="1"/>
</dbReference>
<reference evidence="11" key="1">
    <citation type="submission" date="2016-05" db="EMBL/GenBank/DDBJ databases">
        <title>Draft genome of Corynebacterium afermentans subsp. afermentans LCDC 88199T.</title>
        <authorList>
            <person name="Bernier A.-M."/>
            <person name="Bernard K."/>
        </authorList>
    </citation>
    <scope>NUCLEOTIDE SEQUENCE [LARGE SCALE GENOMIC DNA]</scope>
    <source>
        <strain evidence="11">NML01-0328</strain>
    </source>
</reference>
<dbReference type="AlphaFoldDB" id="A0A1A9RD55"/>
<protein>
    <recommendedName>
        <fullName evidence="2">Single-stranded-DNA-specific exonuclease RecJ</fullName>
    </recommendedName>
</protein>
<evidence type="ECO:0000256" key="5">
    <source>
        <dbReference type="ARBA" id="ARBA00022839"/>
    </source>
</evidence>
<dbReference type="InterPro" id="IPR038763">
    <property type="entry name" value="DHH_sf"/>
</dbReference>
<dbReference type="FunFam" id="3.90.1640.30:FF:000001">
    <property type="entry name" value="Single-stranded-DNA-specific exonuclease RecJ"/>
    <property type="match status" value="1"/>
</dbReference>
<evidence type="ECO:0000259" key="9">
    <source>
        <dbReference type="Pfam" id="PF17768"/>
    </source>
</evidence>
<dbReference type="GO" id="GO:0008409">
    <property type="term" value="F:5'-3' exonuclease activity"/>
    <property type="evidence" value="ECO:0007669"/>
    <property type="project" value="InterPro"/>
</dbReference>
<evidence type="ECO:0000259" key="8">
    <source>
        <dbReference type="Pfam" id="PF02272"/>
    </source>
</evidence>
<feature type="domain" description="DDH" evidence="7">
    <location>
        <begin position="74"/>
        <end position="232"/>
    </location>
</feature>
<dbReference type="EMBL" id="LXSF01000004">
    <property type="protein sequence ID" value="OAM16836.1"/>
    <property type="molecule type" value="Genomic_DNA"/>
</dbReference>
<feature type="domain" description="DHHA1" evidence="8">
    <location>
        <begin position="355"/>
        <end position="450"/>
    </location>
</feature>
<comment type="caution">
    <text evidence="10">The sequence shown here is derived from an EMBL/GenBank/DDBJ whole genome shotgun (WGS) entry which is preliminary data.</text>
</comment>
<evidence type="ECO:0000256" key="3">
    <source>
        <dbReference type="ARBA" id="ARBA00022722"/>
    </source>
</evidence>
<proteinExistence type="inferred from homology"/>
<dbReference type="PANTHER" id="PTHR30255:SF2">
    <property type="entry name" value="SINGLE-STRANDED-DNA-SPECIFIC EXONUCLEASE RECJ"/>
    <property type="match status" value="1"/>
</dbReference>
<feature type="coiled-coil region" evidence="6">
    <location>
        <begin position="314"/>
        <end position="341"/>
    </location>
</feature>
<evidence type="ECO:0000256" key="6">
    <source>
        <dbReference type="SAM" id="Coils"/>
    </source>
</evidence>
<dbReference type="Proteomes" id="UP000078003">
    <property type="component" value="Unassembled WGS sequence"/>
</dbReference>
<dbReference type="InterPro" id="IPR001667">
    <property type="entry name" value="DDH_dom"/>
</dbReference>
<dbReference type="Pfam" id="PF17768">
    <property type="entry name" value="RecJ_OB"/>
    <property type="match status" value="1"/>
</dbReference>
<dbReference type="Gene3D" id="3.90.1640.30">
    <property type="match status" value="1"/>
</dbReference>